<accession>A0A9P9DPB6</accession>
<dbReference type="EMBL" id="JAGMUV010000023">
    <property type="protein sequence ID" value="KAH7123190.1"/>
    <property type="molecule type" value="Genomic_DNA"/>
</dbReference>
<name>A0A9P9DPB6_9HYPO</name>
<organism evidence="1 2">
    <name type="scientific">Dactylonectria macrodidyma</name>
    <dbReference type="NCBI Taxonomy" id="307937"/>
    <lineage>
        <taxon>Eukaryota</taxon>
        <taxon>Fungi</taxon>
        <taxon>Dikarya</taxon>
        <taxon>Ascomycota</taxon>
        <taxon>Pezizomycotina</taxon>
        <taxon>Sordariomycetes</taxon>
        <taxon>Hypocreomycetidae</taxon>
        <taxon>Hypocreales</taxon>
        <taxon>Nectriaceae</taxon>
        <taxon>Dactylonectria</taxon>
    </lineage>
</organism>
<proteinExistence type="predicted"/>
<evidence type="ECO:0000313" key="1">
    <source>
        <dbReference type="EMBL" id="KAH7123190.1"/>
    </source>
</evidence>
<evidence type="ECO:0000313" key="2">
    <source>
        <dbReference type="Proteomes" id="UP000738349"/>
    </source>
</evidence>
<reference evidence="1" key="1">
    <citation type="journal article" date="2021" name="Nat. Commun.">
        <title>Genetic determinants of endophytism in the Arabidopsis root mycobiome.</title>
        <authorList>
            <person name="Mesny F."/>
            <person name="Miyauchi S."/>
            <person name="Thiergart T."/>
            <person name="Pickel B."/>
            <person name="Atanasova L."/>
            <person name="Karlsson M."/>
            <person name="Huettel B."/>
            <person name="Barry K.W."/>
            <person name="Haridas S."/>
            <person name="Chen C."/>
            <person name="Bauer D."/>
            <person name="Andreopoulos W."/>
            <person name="Pangilinan J."/>
            <person name="LaButti K."/>
            <person name="Riley R."/>
            <person name="Lipzen A."/>
            <person name="Clum A."/>
            <person name="Drula E."/>
            <person name="Henrissat B."/>
            <person name="Kohler A."/>
            <person name="Grigoriev I.V."/>
            <person name="Martin F.M."/>
            <person name="Hacquard S."/>
        </authorList>
    </citation>
    <scope>NUCLEOTIDE SEQUENCE</scope>
    <source>
        <strain evidence="1">MPI-CAGE-AT-0147</strain>
    </source>
</reference>
<protein>
    <submittedName>
        <fullName evidence="1">Uncharacterized protein</fullName>
    </submittedName>
</protein>
<dbReference type="SUPFAM" id="SSF69304">
    <property type="entry name" value="Tricorn protease N-terminal domain"/>
    <property type="match status" value="1"/>
</dbReference>
<dbReference type="AlphaFoldDB" id="A0A9P9DPB6"/>
<dbReference type="Gene3D" id="2.130.10.10">
    <property type="entry name" value="YVTN repeat-like/Quinoprotein amine dehydrogenase"/>
    <property type="match status" value="1"/>
</dbReference>
<sequence>MPDENGRIQLLDTIGVANVGFSPDGKYVILGSFAELCIGNITTKGPIQLPKRIGLGAEVFIFLDDSKFFATSGYRGVVGVGDKDSGHCVQKFDGSKDKRPLAFSPDPQWPLTNQNRPYRWYMRRISTNRPIRTELCTRQSRVSPSPSSSNEKTGFQLVTKFSILNRGELDEFKHTTHVGWGPPPLKVKEV</sequence>
<dbReference type="InterPro" id="IPR015943">
    <property type="entry name" value="WD40/YVTN_repeat-like_dom_sf"/>
</dbReference>
<gene>
    <name evidence="1" type="ORF">EDB81DRAFT_766131</name>
</gene>
<comment type="caution">
    <text evidence="1">The sequence shown here is derived from an EMBL/GenBank/DDBJ whole genome shotgun (WGS) entry which is preliminary data.</text>
</comment>
<keyword evidence="2" id="KW-1185">Reference proteome</keyword>
<dbReference type="Proteomes" id="UP000738349">
    <property type="component" value="Unassembled WGS sequence"/>
</dbReference>